<gene>
    <name evidence="9" type="primary">nanT</name>
    <name evidence="11" type="ORF">WLH_02090</name>
</gene>
<evidence type="ECO:0000256" key="5">
    <source>
        <dbReference type="ARBA" id="ARBA00022597"/>
    </source>
</evidence>
<dbReference type="InterPro" id="IPR004742">
    <property type="entry name" value="SA_transporter"/>
</dbReference>
<dbReference type="InterPro" id="IPR011701">
    <property type="entry name" value="MFS"/>
</dbReference>
<comment type="subcellular location">
    <subcellularLocation>
        <location evidence="1 9">Cell inner membrane</location>
        <topology evidence="1 9">Multi-pass membrane protein</topology>
    </subcellularLocation>
</comment>
<comment type="catalytic activity">
    <reaction evidence="9">
        <text>N-acetylneuraminate(in) + H(+)(in) = N-acetylneuraminate(out) + H(+)(out)</text>
        <dbReference type="Rhea" id="RHEA:28987"/>
        <dbReference type="ChEBI" id="CHEBI:15378"/>
        <dbReference type="ChEBI" id="CHEBI:35418"/>
    </reaction>
</comment>
<keyword evidence="3 9" id="KW-1003">Cell membrane</keyword>
<evidence type="ECO:0000256" key="9">
    <source>
        <dbReference type="HAMAP-Rule" id="MF_01238"/>
    </source>
</evidence>
<dbReference type="GO" id="GO:0015538">
    <property type="term" value="F:sialic acid:proton symporter activity"/>
    <property type="evidence" value="ECO:0007669"/>
    <property type="project" value="UniProtKB-UniRule"/>
</dbReference>
<feature type="domain" description="Major facilitator superfamily (MFS) profile" evidence="10">
    <location>
        <begin position="34"/>
        <end position="472"/>
    </location>
</feature>
<dbReference type="SUPFAM" id="SSF103473">
    <property type="entry name" value="MFS general substrate transporter"/>
    <property type="match status" value="1"/>
</dbReference>
<dbReference type="EMBL" id="CP015085">
    <property type="protein sequence ID" value="ANK03351.1"/>
    <property type="molecule type" value="Genomic_DNA"/>
</dbReference>
<dbReference type="Pfam" id="PF07690">
    <property type="entry name" value="MFS_1"/>
    <property type="match status" value="1"/>
</dbReference>
<feature type="transmembrane region" description="Helical" evidence="9">
    <location>
        <begin position="356"/>
        <end position="374"/>
    </location>
</feature>
<evidence type="ECO:0000256" key="8">
    <source>
        <dbReference type="ARBA" id="ARBA00023136"/>
    </source>
</evidence>
<evidence type="ECO:0000256" key="6">
    <source>
        <dbReference type="ARBA" id="ARBA00022692"/>
    </source>
</evidence>
<feature type="transmembrane region" description="Helical" evidence="9">
    <location>
        <begin position="68"/>
        <end position="88"/>
    </location>
</feature>
<protein>
    <recommendedName>
        <fullName evidence="9">Sialic acid transporter NanT</fullName>
    </recommendedName>
    <alternativeName>
        <fullName evidence="9">Sialic acid permease</fullName>
    </alternativeName>
    <alternativeName>
        <fullName evidence="9">Sialic acid/H(+) symporter</fullName>
    </alternativeName>
</protein>
<evidence type="ECO:0000256" key="2">
    <source>
        <dbReference type="ARBA" id="ARBA00022448"/>
    </source>
</evidence>
<feature type="transmembrane region" description="Helical" evidence="9">
    <location>
        <begin position="263"/>
        <end position="280"/>
    </location>
</feature>
<dbReference type="PROSITE" id="PS50850">
    <property type="entry name" value="MFS"/>
    <property type="match status" value="1"/>
</dbReference>
<sequence>MYYKSAIIVRFNMDSCIQKKQVWYKHLSPRQWKIFGAAWTGYLLDGFDFVLISLVLTEVQHEFGLTTIEAASLISAAFISRWFGGLAIGALSDKMGRRMAMVLSIVLFSLGTLACGLAPGYAVMFIARIVIGLGMAGEYGSSVTYVIESWPVHLRNKASGFLISGFSIGGGLAAQVYSIVVPLWGWRSLFFVGMLPILFAFYLRKNLPESDDWQKRQQENKPVRTMVDILYREKNKYINILLSCIAFACLYVCFSGVTANAALITVMALCCAAVFISFIYQGMGKRWPTGIMLMLVVMFCFLYGWPLQAFLPTWLKVDMQYSPETVALIFMLAGFGSAAGSCIGGFMGDWLGTRKAYVISLLIGQLVIIPVFLVDRDYVWLLGLLIFTQQVFGQGIGALVPKIISGYFNVEQRAAGLGFIYNVGSLGGACAPILGAVVASHTSLGTAMCSLAFILTFVVLVLIGFDMPSRVQRWIHPEAALEYDTVDGKPFYGARKKNVAEE</sequence>
<dbReference type="PANTHER" id="PTHR23508">
    <property type="entry name" value="CARBOXYLIC ACID TRANSPORTER PROTEIN HOMOLOG"/>
    <property type="match status" value="1"/>
</dbReference>
<feature type="transmembrane region" description="Helical" evidence="9">
    <location>
        <begin position="325"/>
        <end position="344"/>
    </location>
</feature>
<accession>A0A192CCD5</accession>
<keyword evidence="2 9" id="KW-0813">Transport</keyword>
<proteinExistence type="inferred from homology"/>
<evidence type="ECO:0000313" key="11">
    <source>
        <dbReference type="EMBL" id="ANK03351.1"/>
    </source>
</evidence>
<feature type="transmembrane region" description="Helical" evidence="9">
    <location>
        <begin position="100"/>
        <end position="119"/>
    </location>
</feature>
<evidence type="ECO:0000256" key="4">
    <source>
        <dbReference type="ARBA" id="ARBA00022519"/>
    </source>
</evidence>
<feature type="transmembrane region" description="Helical" evidence="9">
    <location>
        <begin position="237"/>
        <end position="257"/>
    </location>
</feature>
<dbReference type="NCBIfam" id="NF003024">
    <property type="entry name" value="PRK03893.1"/>
    <property type="match status" value="1"/>
</dbReference>
<feature type="transmembrane region" description="Helical" evidence="9">
    <location>
        <begin position="125"/>
        <end position="147"/>
    </location>
</feature>
<keyword evidence="4 9" id="KW-0997">Cell inner membrane</keyword>
<feature type="transmembrane region" description="Helical" evidence="9">
    <location>
        <begin position="287"/>
        <end position="305"/>
    </location>
</feature>
<dbReference type="CDD" id="cd17316">
    <property type="entry name" value="MFS_SV2_like"/>
    <property type="match status" value="1"/>
</dbReference>
<feature type="transmembrane region" description="Helical" evidence="9">
    <location>
        <begin position="416"/>
        <end position="438"/>
    </location>
</feature>
<dbReference type="InterPro" id="IPR020846">
    <property type="entry name" value="MFS_dom"/>
</dbReference>
<evidence type="ECO:0000256" key="7">
    <source>
        <dbReference type="ARBA" id="ARBA00022989"/>
    </source>
</evidence>
<dbReference type="Proteomes" id="UP000183316">
    <property type="component" value="Chromosome"/>
</dbReference>
<dbReference type="GO" id="GO:0005886">
    <property type="term" value="C:plasma membrane"/>
    <property type="evidence" value="ECO:0007669"/>
    <property type="project" value="UniProtKB-SubCell"/>
</dbReference>
<feature type="transmembrane region" description="Helical" evidence="9">
    <location>
        <begin position="444"/>
        <end position="465"/>
    </location>
</feature>
<organism evidence="11 12">
    <name type="scientific">Escherichia coli O25b:H4</name>
    <dbReference type="NCBI Taxonomy" id="941280"/>
    <lineage>
        <taxon>Bacteria</taxon>
        <taxon>Pseudomonadati</taxon>
        <taxon>Pseudomonadota</taxon>
        <taxon>Gammaproteobacteria</taxon>
        <taxon>Enterobacterales</taxon>
        <taxon>Enterobacteriaceae</taxon>
        <taxon>Escherichia</taxon>
    </lineage>
</organism>
<keyword evidence="5 9" id="KW-0762">Sugar transport</keyword>
<keyword evidence="6 9" id="KW-0812">Transmembrane</keyword>
<evidence type="ECO:0000256" key="1">
    <source>
        <dbReference type="ARBA" id="ARBA00004429"/>
    </source>
</evidence>
<name>A0A192CCD5_ECO25</name>
<dbReference type="GO" id="GO:0046943">
    <property type="term" value="F:carboxylic acid transmembrane transporter activity"/>
    <property type="evidence" value="ECO:0007669"/>
    <property type="project" value="TreeGrafter"/>
</dbReference>
<comment type="similarity">
    <text evidence="9">Belongs to the major facilitator superfamily. Sialate:H(+) symporter (SHS) (TC 2.A.1.12) family.</text>
</comment>
<feature type="transmembrane region" description="Helical" evidence="9">
    <location>
        <begin position="159"/>
        <end position="178"/>
    </location>
</feature>
<keyword evidence="8 9" id="KW-0472">Membrane</keyword>
<dbReference type="AlphaFoldDB" id="A0A192CCD5"/>
<evidence type="ECO:0000313" key="12">
    <source>
        <dbReference type="Proteomes" id="UP000183316"/>
    </source>
</evidence>
<dbReference type="PATRIC" id="fig|941280.3.peg.2072"/>
<dbReference type="HAMAP" id="MF_01238">
    <property type="entry name" value="MFS_NanT"/>
    <property type="match status" value="1"/>
</dbReference>
<dbReference type="PROSITE" id="PS00216">
    <property type="entry name" value="SUGAR_TRANSPORT_1"/>
    <property type="match status" value="1"/>
</dbReference>
<comment type="function">
    <text evidence="9">Catalyzes the proton-dependent transport of sialic acid.</text>
</comment>
<dbReference type="Gene3D" id="1.20.1250.20">
    <property type="entry name" value="MFS general substrate transporter like domains"/>
    <property type="match status" value="2"/>
</dbReference>
<reference evidence="11 12" key="1">
    <citation type="submission" date="2016-03" db="EMBL/GenBank/DDBJ databases">
        <title>Genome Sequence and Comparative Pathogenic Determinants of Uropathogenic Escherichia coli O25b:H4, a Clinical Isolate from Saudi Arabia.</title>
        <authorList>
            <person name="Alyamani E.A.J."/>
            <person name="Khiyami M.A."/>
            <person name="Booq R.Y."/>
            <person name="Bahwerth F.S."/>
            <person name="Vaisvil B."/>
            <person name="Schmitt D.P."/>
            <person name="Kapatral V."/>
        </authorList>
    </citation>
    <scope>NUCLEOTIDE SEQUENCE [LARGE SCALE GENOMIC DNA]</scope>
    <source>
        <strain evidence="11 12">O25b:H4</strain>
    </source>
</reference>
<evidence type="ECO:0000259" key="10">
    <source>
        <dbReference type="PROSITE" id="PS50850"/>
    </source>
</evidence>
<evidence type="ECO:0000256" key="3">
    <source>
        <dbReference type="ARBA" id="ARBA00022475"/>
    </source>
</evidence>
<feature type="transmembrane region" description="Helical" evidence="9">
    <location>
        <begin position="34"/>
        <end position="56"/>
    </location>
</feature>
<feature type="transmembrane region" description="Helical" evidence="9">
    <location>
        <begin position="184"/>
        <end position="203"/>
    </location>
</feature>
<dbReference type="InterPro" id="IPR036259">
    <property type="entry name" value="MFS_trans_sf"/>
</dbReference>
<dbReference type="InterPro" id="IPR005829">
    <property type="entry name" value="Sugar_transporter_CS"/>
</dbReference>
<keyword evidence="7 9" id="KW-1133">Transmembrane helix</keyword>
<dbReference type="PANTHER" id="PTHR23508:SF3">
    <property type="entry name" value="SIALIC ACID TRANSPORTER NANT"/>
    <property type="match status" value="1"/>
</dbReference>
<feature type="transmembrane region" description="Helical" evidence="9">
    <location>
        <begin position="380"/>
        <end position="404"/>
    </location>
</feature>